<dbReference type="EMBL" id="LGRX02027548">
    <property type="protein sequence ID" value="KAK3249200.1"/>
    <property type="molecule type" value="Genomic_DNA"/>
</dbReference>
<evidence type="ECO:0000256" key="1">
    <source>
        <dbReference type="SAM" id="MobiDB-lite"/>
    </source>
</evidence>
<keyword evidence="2" id="KW-1133">Transmembrane helix</keyword>
<comment type="caution">
    <text evidence="3">The sequence shown here is derived from an EMBL/GenBank/DDBJ whole genome shotgun (WGS) entry which is preliminary data.</text>
</comment>
<reference evidence="3 4" key="1">
    <citation type="journal article" date="2015" name="Genome Biol. Evol.">
        <title>Comparative Genomics of a Bacterivorous Green Alga Reveals Evolutionary Causalities and Consequences of Phago-Mixotrophic Mode of Nutrition.</title>
        <authorList>
            <person name="Burns J.A."/>
            <person name="Paasch A."/>
            <person name="Narechania A."/>
            <person name="Kim E."/>
        </authorList>
    </citation>
    <scope>NUCLEOTIDE SEQUENCE [LARGE SCALE GENOMIC DNA]</scope>
    <source>
        <strain evidence="3 4">PLY_AMNH</strain>
    </source>
</reference>
<dbReference type="AlphaFoldDB" id="A0AAE0C816"/>
<evidence type="ECO:0000313" key="3">
    <source>
        <dbReference type="EMBL" id="KAK3249200.1"/>
    </source>
</evidence>
<keyword evidence="2" id="KW-0472">Membrane</keyword>
<protein>
    <submittedName>
        <fullName evidence="3">Uncharacterized protein</fullName>
    </submittedName>
</protein>
<proteinExistence type="predicted"/>
<gene>
    <name evidence="3" type="ORF">CYMTET_41362</name>
</gene>
<evidence type="ECO:0000256" key="2">
    <source>
        <dbReference type="SAM" id="Phobius"/>
    </source>
</evidence>
<feature type="region of interest" description="Disordered" evidence="1">
    <location>
        <begin position="183"/>
        <end position="206"/>
    </location>
</feature>
<feature type="transmembrane region" description="Helical" evidence="2">
    <location>
        <begin position="12"/>
        <end position="30"/>
    </location>
</feature>
<sequence length="206" mass="22102">MKPCVSSLAAKMYGLVNSASFFYIWAYGGFKPHFLRGTSRRPGAWGGKRATPHILHSITSKVVLDDNGSVRWKVVLIGTWEPPTLHETDVRCYQAQGARSAVRCERATLALRRSARSLCSASNTANVHGRGVQGDPLHVTSQVDEESLEDPVVGEQAGSPEAGEIPAVNAVTEGIEITYVDCDPSDDEPASPAYSPTAPVYCPTSS</sequence>
<organism evidence="3 4">
    <name type="scientific">Cymbomonas tetramitiformis</name>
    <dbReference type="NCBI Taxonomy" id="36881"/>
    <lineage>
        <taxon>Eukaryota</taxon>
        <taxon>Viridiplantae</taxon>
        <taxon>Chlorophyta</taxon>
        <taxon>Pyramimonadophyceae</taxon>
        <taxon>Pyramimonadales</taxon>
        <taxon>Pyramimonadaceae</taxon>
        <taxon>Cymbomonas</taxon>
    </lineage>
</organism>
<keyword evidence="2" id="KW-0812">Transmembrane</keyword>
<keyword evidence="4" id="KW-1185">Reference proteome</keyword>
<dbReference type="Proteomes" id="UP001190700">
    <property type="component" value="Unassembled WGS sequence"/>
</dbReference>
<name>A0AAE0C816_9CHLO</name>
<evidence type="ECO:0000313" key="4">
    <source>
        <dbReference type="Proteomes" id="UP001190700"/>
    </source>
</evidence>
<accession>A0AAE0C816</accession>